<evidence type="ECO:0000313" key="7">
    <source>
        <dbReference type="EMBL" id="MET1255722.1"/>
    </source>
</evidence>
<dbReference type="Gene3D" id="1.10.287.130">
    <property type="match status" value="1"/>
</dbReference>
<feature type="domain" description="Histidine kinase" evidence="6">
    <location>
        <begin position="76"/>
        <end position="156"/>
    </location>
</feature>
<dbReference type="SUPFAM" id="SSF55874">
    <property type="entry name" value="ATPase domain of HSP90 chaperone/DNA topoisomerase II/histidine kinase"/>
    <property type="match status" value="1"/>
</dbReference>
<dbReference type="InterPro" id="IPR036890">
    <property type="entry name" value="HATPase_C_sf"/>
</dbReference>
<keyword evidence="8" id="KW-1185">Reference proteome</keyword>
<comment type="caution">
    <text evidence="7">The sequence shown here is derived from an EMBL/GenBank/DDBJ whole genome shotgun (WGS) entry which is preliminary data.</text>
</comment>
<proteinExistence type="predicted"/>
<keyword evidence="5" id="KW-0175">Coiled coil</keyword>
<dbReference type="SUPFAM" id="SSF47384">
    <property type="entry name" value="Homodimeric domain of signal transducing histidine kinase"/>
    <property type="match status" value="1"/>
</dbReference>
<dbReference type="PANTHER" id="PTHR45339:SF1">
    <property type="entry name" value="HYBRID SIGNAL TRANSDUCTION HISTIDINE KINASE J"/>
    <property type="match status" value="1"/>
</dbReference>
<dbReference type="GO" id="GO:0016301">
    <property type="term" value="F:kinase activity"/>
    <property type="evidence" value="ECO:0007669"/>
    <property type="project" value="UniProtKB-KW"/>
</dbReference>
<evidence type="ECO:0000313" key="8">
    <source>
        <dbReference type="Proteomes" id="UP001548189"/>
    </source>
</evidence>
<dbReference type="CDD" id="cd00082">
    <property type="entry name" value="HisKA"/>
    <property type="match status" value="1"/>
</dbReference>
<dbReference type="Gene3D" id="3.30.565.10">
    <property type="entry name" value="Histidine kinase-like ATPase, C-terminal domain"/>
    <property type="match status" value="1"/>
</dbReference>
<dbReference type="EMBL" id="JBEVCJ010000012">
    <property type="protein sequence ID" value="MET1255722.1"/>
    <property type="molecule type" value="Genomic_DNA"/>
</dbReference>
<keyword evidence="3" id="KW-0597">Phosphoprotein</keyword>
<dbReference type="InterPro" id="IPR036097">
    <property type="entry name" value="HisK_dim/P_sf"/>
</dbReference>
<dbReference type="InterPro" id="IPR003594">
    <property type="entry name" value="HATPase_dom"/>
</dbReference>
<dbReference type="SMART" id="SM00387">
    <property type="entry name" value="HATPase_c"/>
    <property type="match status" value="1"/>
</dbReference>
<dbReference type="SMART" id="SM00388">
    <property type="entry name" value="HisKA"/>
    <property type="match status" value="1"/>
</dbReference>
<comment type="catalytic activity">
    <reaction evidence="1">
        <text>ATP + protein L-histidine = ADP + protein N-phospho-L-histidine.</text>
        <dbReference type="EC" id="2.7.13.3"/>
    </reaction>
</comment>
<dbReference type="Proteomes" id="UP001548189">
    <property type="component" value="Unassembled WGS sequence"/>
</dbReference>
<evidence type="ECO:0000256" key="4">
    <source>
        <dbReference type="ARBA" id="ARBA00023012"/>
    </source>
</evidence>
<protein>
    <recommendedName>
        <fullName evidence="2">histidine kinase</fullName>
        <ecNumber evidence="2">2.7.13.3</ecNumber>
    </recommendedName>
</protein>
<dbReference type="InterPro" id="IPR003661">
    <property type="entry name" value="HisK_dim/P_dom"/>
</dbReference>
<dbReference type="InterPro" id="IPR005467">
    <property type="entry name" value="His_kinase_dom"/>
</dbReference>
<dbReference type="RefSeq" id="WP_353896306.1">
    <property type="nucleotide sequence ID" value="NZ_JBEVCJ010000012.1"/>
</dbReference>
<organism evidence="7 8">
    <name type="scientific">Aliikangiella maris</name>
    <dbReference type="NCBI Taxonomy" id="3162458"/>
    <lineage>
        <taxon>Bacteria</taxon>
        <taxon>Pseudomonadati</taxon>
        <taxon>Pseudomonadota</taxon>
        <taxon>Gammaproteobacteria</taxon>
        <taxon>Oceanospirillales</taxon>
        <taxon>Pleioneaceae</taxon>
        <taxon>Aliikangiella</taxon>
    </lineage>
</organism>
<dbReference type="PROSITE" id="PS50109">
    <property type="entry name" value="HIS_KIN"/>
    <property type="match status" value="1"/>
</dbReference>
<dbReference type="EC" id="2.7.13.3" evidence="2"/>
<evidence type="ECO:0000256" key="2">
    <source>
        <dbReference type="ARBA" id="ARBA00012438"/>
    </source>
</evidence>
<dbReference type="InterPro" id="IPR004358">
    <property type="entry name" value="Sig_transdc_His_kin-like_C"/>
</dbReference>
<dbReference type="PRINTS" id="PR00344">
    <property type="entry name" value="BCTRLSENSOR"/>
</dbReference>
<keyword evidence="7" id="KW-0808">Transferase</keyword>
<keyword evidence="7" id="KW-0418">Kinase</keyword>
<evidence type="ECO:0000256" key="5">
    <source>
        <dbReference type="SAM" id="Coils"/>
    </source>
</evidence>
<feature type="coiled-coil region" evidence="5">
    <location>
        <begin position="7"/>
        <end position="76"/>
    </location>
</feature>
<reference evidence="7 8" key="1">
    <citation type="submission" date="2024-06" db="EMBL/GenBank/DDBJ databases">
        <authorList>
            <person name="Li F."/>
        </authorList>
    </citation>
    <scope>NUCLEOTIDE SEQUENCE [LARGE SCALE GENOMIC DNA]</scope>
    <source>
        <strain evidence="7 8">GXAS 311</strain>
    </source>
</reference>
<gene>
    <name evidence="7" type="ORF">ABVT43_11350</name>
</gene>
<sequence>MTDTVSNNRWQRERAAQKEAEKLLEEKSRELYEANEKLTRLAENLEEQVKIRTQELEEAIDKSEEANQAKSQFLANMSHEIRTPMNGVTGMLALLLRTNLEKEQHKYASLAQSSAQSLLTLIDDILDFSKVEAGKLELEFIDFNLRTLIEECVTTLSQQCIGIPKDKQAELFKSFTQVDASTTRLYGGTGLGLAITRRLCQLMGGISASPAKKDKGVNLAFTLNCKAVMRHHKYCQVLICMASKCWWLMTMQPIVR</sequence>
<evidence type="ECO:0000259" key="6">
    <source>
        <dbReference type="PROSITE" id="PS50109"/>
    </source>
</evidence>
<accession>A0ABV2BUX6</accession>
<evidence type="ECO:0000256" key="1">
    <source>
        <dbReference type="ARBA" id="ARBA00000085"/>
    </source>
</evidence>
<dbReference type="PANTHER" id="PTHR45339">
    <property type="entry name" value="HYBRID SIGNAL TRANSDUCTION HISTIDINE KINASE J"/>
    <property type="match status" value="1"/>
</dbReference>
<evidence type="ECO:0000256" key="3">
    <source>
        <dbReference type="ARBA" id="ARBA00022553"/>
    </source>
</evidence>
<keyword evidence="4" id="KW-0902">Two-component regulatory system</keyword>
<name>A0ABV2BUX6_9GAMM</name>
<dbReference type="Pfam" id="PF00512">
    <property type="entry name" value="HisKA"/>
    <property type="match status" value="1"/>
</dbReference>